<proteinExistence type="predicted"/>
<gene>
    <name evidence="1" type="ORF">RMCC_1832</name>
</gene>
<dbReference type="STRING" id="228230.RMCC_1832"/>
<organism evidence="1 2">
    <name type="scientific">Mycolicibacterium canariasense</name>
    <name type="common">Mycobacterium canariasense</name>
    <dbReference type="NCBI Taxonomy" id="228230"/>
    <lineage>
        <taxon>Bacteria</taxon>
        <taxon>Bacillati</taxon>
        <taxon>Actinomycetota</taxon>
        <taxon>Actinomycetes</taxon>
        <taxon>Mycobacteriales</taxon>
        <taxon>Mycobacteriaceae</taxon>
        <taxon>Mycolicibacterium</taxon>
    </lineage>
</organism>
<reference evidence="2" key="2">
    <citation type="submission" date="2016-02" db="EMBL/GenBank/DDBJ databases">
        <title>Draft genome sequence of five rapidly growing Mycobacterium species.</title>
        <authorList>
            <person name="Katahira K."/>
            <person name="Gotou Y."/>
            <person name="Iida K."/>
            <person name="Ogura Y."/>
            <person name="Hayashi T."/>
        </authorList>
    </citation>
    <scope>NUCLEOTIDE SEQUENCE [LARGE SCALE GENOMIC DNA]</scope>
    <source>
        <strain evidence="2">JCM15298</strain>
    </source>
</reference>
<evidence type="ECO:0000313" key="1">
    <source>
        <dbReference type="EMBL" id="GAS94866.1"/>
    </source>
</evidence>
<accession>A0A100WB06</accession>
<dbReference type="EMBL" id="BCSY01000035">
    <property type="protein sequence ID" value="GAS94866.1"/>
    <property type="molecule type" value="Genomic_DNA"/>
</dbReference>
<name>A0A100WB06_MYCCR</name>
<evidence type="ECO:0000313" key="2">
    <source>
        <dbReference type="Proteomes" id="UP000069443"/>
    </source>
</evidence>
<dbReference type="AlphaFoldDB" id="A0A100WB06"/>
<dbReference type="OrthoDB" id="4737278at2"/>
<sequence>MSNPPNNEYRKFYAGEQVKTADGVVLADGLRVFTNNLDRGVVDLHRAEYEWNSAENRYALWFDVRVDTTYDGKSVDREVQQSDDRVATHFEGRAA</sequence>
<protein>
    <submittedName>
        <fullName evidence="1">Uncharacterized protein</fullName>
    </submittedName>
</protein>
<dbReference type="Proteomes" id="UP000069443">
    <property type="component" value="Unassembled WGS sequence"/>
</dbReference>
<dbReference type="RefSeq" id="WP_062656060.1">
    <property type="nucleotide sequence ID" value="NZ_BCSY01000035.1"/>
</dbReference>
<comment type="caution">
    <text evidence="1">The sequence shown here is derived from an EMBL/GenBank/DDBJ whole genome shotgun (WGS) entry which is preliminary data.</text>
</comment>
<reference evidence="2" key="1">
    <citation type="journal article" date="2016" name="Genome Announc.">
        <title>Draft Genome Sequences of Five Rapidly Growing Mycobacterium Species, M. thermoresistibile, M. fortuitum subsp. acetamidolyticum, M. canariasense, M. brisbanense, and M. novocastrense.</title>
        <authorList>
            <person name="Katahira K."/>
            <person name="Ogura Y."/>
            <person name="Gotoh Y."/>
            <person name="Hayashi T."/>
        </authorList>
    </citation>
    <scope>NUCLEOTIDE SEQUENCE [LARGE SCALE GENOMIC DNA]</scope>
    <source>
        <strain evidence="2">JCM15298</strain>
    </source>
</reference>
<keyword evidence="2" id="KW-1185">Reference proteome</keyword>